<feature type="non-terminal residue" evidence="1">
    <location>
        <position position="258"/>
    </location>
</feature>
<evidence type="ECO:0008006" key="3">
    <source>
        <dbReference type="Google" id="ProtNLM"/>
    </source>
</evidence>
<dbReference type="OrthoDB" id="10249338at2759"/>
<protein>
    <recommendedName>
        <fullName evidence="3">RIIa domain-containing protein</fullName>
    </recommendedName>
</protein>
<gene>
    <name evidence="1" type="ORF">BINO364_LOCUS3217</name>
</gene>
<dbReference type="Proteomes" id="UP000838878">
    <property type="component" value="Chromosome 11"/>
</dbReference>
<sequence length="258" mass="29738">MKGVPPDRLPAEGLLSRDKDAVTCCQEECINRLGKTLQIEQENYLLRHPEVTAMLEIFISNMVEKNKRKGILKEAAEYFTRSTEEIEQEINERLYLSRSPKEQATNNFEGYSNTPLYTDKELKDDIRALINIHYQTEPPRYPSPSASTINTESSSFLSIRTSETTLSTPEPVPTPVPTVSETLFSLVSNTVDKAIFLRYDDSDLNYDTAYIELRKAVERAMDIPVTDVKKDIADLFKEAYELFEFKIMEKERIRNYII</sequence>
<evidence type="ECO:0000313" key="2">
    <source>
        <dbReference type="Proteomes" id="UP000838878"/>
    </source>
</evidence>
<proteinExistence type="predicted"/>
<dbReference type="EMBL" id="OV170231">
    <property type="protein sequence ID" value="CAH0716452.1"/>
    <property type="molecule type" value="Genomic_DNA"/>
</dbReference>
<evidence type="ECO:0000313" key="1">
    <source>
        <dbReference type="EMBL" id="CAH0716452.1"/>
    </source>
</evidence>
<reference evidence="1" key="1">
    <citation type="submission" date="2021-12" db="EMBL/GenBank/DDBJ databases">
        <authorList>
            <person name="Martin H S."/>
        </authorList>
    </citation>
    <scope>NUCLEOTIDE SEQUENCE</scope>
</reference>
<dbReference type="AlphaFoldDB" id="A0A8J9UA30"/>
<keyword evidence="2" id="KW-1185">Reference proteome</keyword>
<name>A0A8J9UA30_9NEOP</name>
<organism evidence="1 2">
    <name type="scientific">Brenthis ino</name>
    <name type="common">lesser marbled fritillary</name>
    <dbReference type="NCBI Taxonomy" id="405034"/>
    <lineage>
        <taxon>Eukaryota</taxon>
        <taxon>Metazoa</taxon>
        <taxon>Ecdysozoa</taxon>
        <taxon>Arthropoda</taxon>
        <taxon>Hexapoda</taxon>
        <taxon>Insecta</taxon>
        <taxon>Pterygota</taxon>
        <taxon>Neoptera</taxon>
        <taxon>Endopterygota</taxon>
        <taxon>Lepidoptera</taxon>
        <taxon>Glossata</taxon>
        <taxon>Ditrysia</taxon>
        <taxon>Papilionoidea</taxon>
        <taxon>Nymphalidae</taxon>
        <taxon>Heliconiinae</taxon>
        <taxon>Argynnini</taxon>
        <taxon>Brenthis</taxon>
    </lineage>
</organism>
<accession>A0A8J9UA30</accession>